<reference evidence="4" key="1">
    <citation type="journal article" date="2019" name="Int. J. Syst. Evol. Microbiol.">
        <title>The Global Catalogue of Microorganisms (GCM) 10K type strain sequencing project: providing services to taxonomists for standard genome sequencing and annotation.</title>
        <authorList>
            <consortium name="The Broad Institute Genomics Platform"/>
            <consortium name="The Broad Institute Genome Sequencing Center for Infectious Disease"/>
            <person name="Wu L."/>
            <person name="Ma J."/>
        </authorList>
    </citation>
    <scope>NUCLEOTIDE SEQUENCE [LARGE SCALE GENOMIC DNA]</scope>
    <source>
        <strain evidence="4">KACC 12633</strain>
    </source>
</reference>
<keyword evidence="4" id="KW-1185">Reference proteome</keyword>
<name>A0ABW0PZE8_9HYPH</name>
<dbReference type="InterPro" id="IPR000587">
    <property type="entry name" value="Creatinase_N"/>
</dbReference>
<feature type="domain" description="Peptidase M24" evidence="1">
    <location>
        <begin position="163"/>
        <end position="365"/>
    </location>
</feature>
<dbReference type="SUPFAM" id="SSF55920">
    <property type="entry name" value="Creatinase/aminopeptidase"/>
    <property type="match status" value="1"/>
</dbReference>
<dbReference type="InterPro" id="IPR050659">
    <property type="entry name" value="Peptidase_M24B"/>
</dbReference>
<evidence type="ECO:0000313" key="3">
    <source>
        <dbReference type="EMBL" id="MFC5517478.1"/>
    </source>
</evidence>
<dbReference type="RefSeq" id="WP_266346449.1">
    <property type="nucleotide sequence ID" value="NZ_JAPKNH010000018.1"/>
</dbReference>
<dbReference type="PANTHER" id="PTHR46112:SF2">
    <property type="entry name" value="XAA-PRO AMINOPEPTIDASE P-RELATED"/>
    <property type="match status" value="1"/>
</dbReference>
<dbReference type="Gene3D" id="3.40.350.10">
    <property type="entry name" value="Creatinase/prolidase N-terminal domain"/>
    <property type="match status" value="1"/>
</dbReference>
<dbReference type="Gene3D" id="3.90.230.10">
    <property type="entry name" value="Creatinase/methionine aminopeptidase superfamily"/>
    <property type="match status" value="1"/>
</dbReference>
<comment type="caution">
    <text evidence="3">The sequence shown here is derived from an EMBL/GenBank/DDBJ whole genome shotgun (WGS) entry which is preliminary data.</text>
</comment>
<evidence type="ECO:0000259" key="1">
    <source>
        <dbReference type="Pfam" id="PF00557"/>
    </source>
</evidence>
<gene>
    <name evidence="3" type="ORF">ACFPP9_16960</name>
</gene>
<dbReference type="PANTHER" id="PTHR46112">
    <property type="entry name" value="AMINOPEPTIDASE"/>
    <property type="match status" value="1"/>
</dbReference>
<dbReference type="EMBL" id="JBHSML010000008">
    <property type="protein sequence ID" value="MFC5517478.1"/>
    <property type="molecule type" value="Genomic_DNA"/>
</dbReference>
<dbReference type="Pfam" id="PF01321">
    <property type="entry name" value="Creatinase_N"/>
    <property type="match status" value="1"/>
</dbReference>
<dbReference type="Pfam" id="PF00557">
    <property type="entry name" value="Peptidase_M24"/>
    <property type="match status" value="1"/>
</dbReference>
<dbReference type="InterPro" id="IPR029149">
    <property type="entry name" value="Creatin/AminoP/Spt16_N"/>
</dbReference>
<dbReference type="InterPro" id="IPR036005">
    <property type="entry name" value="Creatinase/aminopeptidase-like"/>
</dbReference>
<evidence type="ECO:0000259" key="2">
    <source>
        <dbReference type="Pfam" id="PF01321"/>
    </source>
</evidence>
<proteinExistence type="predicted"/>
<evidence type="ECO:0000313" key="4">
    <source>
        <dbReference type="Proteomes" id="UP001596150"/>
    </source>
</evidence>
<dbReference type="Proteomes" id="UP001596150">
    <property type="component" value="Unassembled WGS sequence"/>
</dbReference>
<dbReference type="CDD" id="cd01066">
    <property type="entry name" value="APP_MetAP"/>
    <property type="match status" value="1"/>
</dbReference>
<accession>A0ABW0PZE8</accession>
<sequence length="395" mass="42788">MLTELGCKSRCERLWRALPANLDWALVSDPRHLMYFANYCNDPFVFSSDGDSTQLLLGRDGSSVLIIDNMGEASAQRAFIGSVVVSMFYDGTHTAPQRKALGAEAALRQLESRSISHLAVEGGAAPGATVAGFLKSRADRSVFDMDCTIRQLRRCKDPDEVDLLREIMRVAAEGHAAGLAHTLPGMTELDVYVLVSGACARAARRQVTVYGDFVSGERALLGGGGPTQRIIERGDLCILDFSVSLFGYRCDFANSFVVGAPPSAAQRKLHQACLAALSAGERRLRPGEPAAALYDAVRTSFVDDGVASWFPHHAGHGIGLNHLEPPFFVPNSTELLKLGDVVTIEPGLYKRGVGGMRVERNYLITSNGFELLSKHYLSLEQSPPTNAGQAWDEMS</sequence>
<dbReference type="SUPFAM" id="SSF53092">
    <property type="entry name" value="Creatinase/prolidase N-terminal domain"/>
    <property type="match status" value="1"/>
</dbReference>
<feature type="domain" description="Creatinase N-terminal" evidence="2">
    <location>
        <begin position="20"/>
        <end position="154"/>
    </location>
</feature>
<protein>
    <submittedName>
        <fullName evidence="3">M24 family metallopeptidase</fullName>
    </submittedName>
</protein>
<dbReference type="InterPro" id="IPR000994">
    <property type="entry name" value="Pept_M24"/>
</dbReference>
<organism evidence="3 4">
    <name type="scientific">Kaistia terrae</name>
    <dbReference type="NCBI Taxonomy" id="537017"/>
    <lineage>
        <taxon>Bacteria</taxon>
        <taxon>Pseudomonadati</taxon>
        <taxon>Pseudomonadota</taxon>
        <taxon>Alphaproteobacteria</taxon>
        <taxon>Hyphomicrobiales</taxon>
        <taxon>Kaistiaceae</taxon>
        <taxon>Kaistia</taxon>
    </lineage>
</organism>